<proteinExistence type="predicted"/>
<dbReference type="SUPFAM" id="SSF48726">
    <property type="entry name" value="Immunoglobulin"/>
    <property type="match status" value="3"/>
</dbReference>
<evidence type="ECO:0000256" key="2">
    <source>
        <dbReference type="ARBA" id="ARBA00022475"/>
    </source>
</evidence>
<dbReference type="AlphaFoldDB" id="A0AA39KQP7"/>
<keyword evidence="8" id="KW-0393">Immunoglobulin domain</keyword>
<dbReference type="PANTHER" id="PTHR12231">
    <property type="entry name" value="CTX-RELATED TYPE I TRANSMEMBRANE PROTEIN"/>
    <property type="match status" value="1"/>
</dbReference>
<dbReference type="PROSITE" id="PS50835">
    <property type="entry name" value="IG_LIKE"/>
    <property type="match status" value="3"/>
</dbReference>
<dbReference type="GO" id="GO:0005886">
    <property type="term" value="C:plasma membrane"/>
    <property type="evidence" value="ECO:0007669"/>
    <property type="project" value="UniProtKB-SubCell"/>
</dbReference>
<dbReference type="GO" id="GO:0043005">
    <property type="term" value="C:neuron projection"/>
    <property type="evidence" value="ECO:0007669"/>
    <property type="project" value="TreeGrafter"/>
</dbReference>
<reference evidence="11" key="2">
    <citation type="submission" date="2023-03" db="EMBL/GenBank/DDBJ databases">
        <authorList>
            <person name="Inwood S.N."/>
            <person name="Skelly J.G."/>
            <person name="Guhlin J."/>
            <person name="Harrop T.W.R."/>
            <person name="Goldson S.G."/>
            <person name="Dearden P.K."/>
        </authorList>
    </citation>
    <scope>NUCLEOTIDE SEQUENCE</scope>
    <source>
        <strain evidence="11">Irish</strain>
        <tissue evidence="11">Whole body</tissue>
    </source>
</reference>
<dbReference type="InterPro" id="IPR013106">
    <property type="entry name" value="Ig_V-set"/>
</dbReference>
<reference evidence="11" key="1">
    <citation type="journal article" date="2023" name="bioRxiv">
        <title>Scaffold-level genome assemblies of two parasitoid biocontrol wasps reveal the parthenogenesis mechanism and an associated novel virus.</title>
        <authorList>
            <person name="Inwood S."/>
            <person name="Skelly J."/>
            <person name="Guhlin J."/>
            <person name="Harrop T."/>
            <person name="Goldson S."/>
            <person name="Dearden P."/>
        </authorList>
    </citation>
    <scope>NUCLEOTIDE SEQUENCE</scope>
    <source>
        <strain evidence="11">Irish</strain>
        <tissue evidence="11">Whole body</tissue>
    </source>
</reference>
<evidence type="ECO:0000256" key="4">
    <source>
        <dbReference type="ARBA" id="ARBA00022737"/>
    </source>
</evidence>
<feature type="domain" description="Ig-like" evidence="10">
    <location>
        <begin position="1"/>
        <end position="85"/>
    </location>
</feature>
<evidence type="ECO:0000256" key="7">
    <source>
        <dbReference type="ARBA" id="ARBA00023180"/>
    </source>
</evidence>
<feature type="region of interest" description="Disordered" evidence="9">
    <location>
        <begin position="299"/>
        <end position="362"/>
    </location>
</feature>
<accession>A0AA39KQP7</accession>
<evidence type="ECO:0000256" key="8">
    <source>
        <dbReference type="ARBA" id="ARBA00023319"/>
    </source>
</evidence>
<sequence length="400" mass="44815">MFAEPIPNVTVAVGRDASLPCVINNLGSYKVAWLHVGRQMLLTIHTHVVVKIPRFSVSHDKQKTWLLRIQNVQQADRGYYMCQVNTVPMISQVGYLQVVVPPNIVDSLSSESTVAVKEHQNITLICKAEGYPEPTLMWRREDGNAIPIDRRSRVEKYVGEQLNLTKITRMEMGAYLCIATNGIPPTVSKRIIVDVEFSPTIFVPNQLMGAPPGKNVTLECSIEAHPRAISYWNFNNSMVLSNDKYTSTIMENSYRTNMQLTIRNLQTSDFGSYRCISKNSLGETEGSIRLYAMAQPSAPPTATEIKSSANKEGKQNSTPLPPKRPTTVWPAVYNNPYHPKRTERPPTSQKEVERPESKLHGSSTGSAYIIRWSAPQLMVVAVQYILTGPYIPPYVPQNVN</sequence>
<comment type="caution">
    <text evidence="11">The sequence shown here is derived from an EMBL/GenBank/DDBJ whole genome shotgun (WGS) entry which is preliminary data.</text>
</comment>
<feature type="domain" description="Ig-like" evidence="10">
    <location>
        <begin position="102"/>
        <end position="188"/>
    </location>
</feature>
<dbReference type="EMBL" id="JAQQBS010000004">
    <property type="protein sequence ID" value="KAK0170363.1"/>
    <property type="molecule type" value="Genomic_DNA"/>
</dbReference>
<dbReference type="Pfam" id="PF07686">
    <property type="entry name" value="V-set"/>
    <property type="match status" value="1"/>
</dbReference>
<dbReference type="InterPro" id="IPR051170">
    <property type="entry name" value="Neural/epithelial_adhesion"/>
</dbReference>
<dbReference type="InterPro" id="IPR003598">
    <property type="entry name" value="Ig_sub2"/>
</dbReference>
<evidence type="ECO:0000256" key="5">
    <source>
        <dbReference type="ARBA" id="ARBA00023136"/>
    </source>
</evidence>
<keyword evidence="12" id="KW-1185">Reference proteome</keyword>
<evidence type="ECO:0000256" key="9">
    <source>
        <dbReference type="SAM" id="MobiDB-lite"/>
    </source>
</evidence>
<keyword evidence="7" id="KW-0325">Glycoprotein</keyword>
<comment type="subcellular location">
    <subcellularLocation>
        <location evidence="1">Cell membrane</location>
    </subcellularLocation>
</comment>
<evidence type="ECO:0000259" key="10">
    <source>
        <dbReference type="PROSITE" id="PS50835"/>
    </source>
</evidence>
<feature type="domain" description="Ig-like" evidence="10">
    <location>
        <begin position="199"/>
        <end position="289"/>
    </location>
</feature>
<dbReference type="Pfam" id="PF13927">
    <property type="entry name" value="Ig_3"/>
    <property type="match status" value="2"/>
</dbReference>
<dbReference type="InterPro" id="IPR036179">
    <property type="entry name" value="Ig-like_dom_sf"/>
</dbReference>
<dbReference type="FunFam" id="2.60.40.10:FF:000328">
    <property type="entry name" value="CLUMA_CG000981, isoform A"/>
    <property type="match status" value="1"/>
</dbReference>
<protein>
    <recommendedName>
        <fullName evidence="10">Ig-like domain-containing protein</fullName>
    </recommendedName>
</protein>
<name>A0AA39KQP7_9HYME</name>
<dbReference type="InterPro" id="IPR003599">
    <property type="entry name" value="Ig_sub"/>
</dbReference>
<evidence type="ECO:0000313" key="11">
    <source>
        <dbReference type="EMBL" id="KAK0170363.1"/>
    </source>
</evidence>
<evidence type="ECO:0000256" key="1">
    <source>
        <dbReference type="ARBA" id="ARBA00004236"/>
    </source>
</evidence>
<keyword evidence="4" id="KW-0677">Repeat</keyword>
<dbReference type="SMART" id="SM00409">
    <property type="entry name" value="IG"/>
    <property type="match status" value="3"/>
</dbReference>
<keyword evidence="5" id="KW-0472">Membrane</keyword>
<feature type="compositionally biased region" description="Basic and acidic residues" evidence="9">
    <location>
        <begin position="340"/>
        <end position="359"/>
    </location>
</feature>
<keyword evidence="3" id="KW-0732">Signal</keyword>
<dbReference type="InterPro" id="IPR013783">
    <property type="entry name" value="Ig-like_fold"/>
</dbReference>
<keyword evidence="2" id="KW-1003">Cell membrane</keyword>
<dbReference type="PANTHER" id="PTHR12231:SF247">
    <property type="entry name" value="DPR-INTERACTING PROTEIN DELTA, ISOFORM D"/>
    <property type="match status" value="1"/>
</dbReference>
<dbReference type="SMART" id="SM00408">
    <property type="entry name" value="IGc2"/>
    <property type="match status" value="3"/>
</dbReference>
<dbReference type="Gene3D" id="2.60.40.10">
    <property type="entry name" value="Immunoglobulins"/>
    <property type="match status" value="3"/>
</dbReference>
<evidence type="ECO:0000313" key="12">
    <source>
        <dbReference type="Proteomes" id="UP001168990"/>
    </source>
</evidence>
<organism evidence="11 12">
    <name type="scientific">Microctonus aethiopoides</name>
    <dbReference type="NCBI Taxonomy" id="144406"/>
    <lineage>
        <taxon>Eukaryota</taxon>
        <taxon>Metazoa</taxon>
        <taxon>Ecdysozoa</taxon>
        <taxon>Arthropoda</taxon>
        <taxon>Hexapoda</taxon>
        <taxon>Insecta</taxon>
        <taxon>Pterygota</taxon>
        <taxon>Neoptera</taxon>
        <taxon>Endopterygota</taxon>
        <taxon>Hymenoptera</taxon>
        <taxon>Apocrita</taxon>
        <taxon>Ichneumonoidea</taxon>
        <taxon>Braconidae</taxon>
        <taxon>Euphorinae</taxon>
        <taxon>Microctonus</taxon>
    </lineage>
</organism>
<dbReference type="InterPro" id="IPR007110">
    <property type="entry name" value="Ig-like_dom"/>
</dbReference>
<dbReference type="CDD" id="cd00099">
    <property type="entry name" value="IgV"/>
    <property type="match status" value="1"/>
</dbReference>
<dbReference type="Proteomes" id="UP001168990">
    <property type="component" value="Unassembled WGS sequence"/>
</dbReference>
<dbReference type="FunFam" id="2.60.40.10:FF:000376">
    <property type="entry name" value="CLUMA_CG000981, isoform A"/>
    <property type="match status" value="1"/>
</dbReference>
<keyword evidence="6" id="KW-1015">Disulfide bond</keyword>
<evidence type="ECO:0000256" key="3">
    <source>
        <dbReference type="ARBA" id="ARBA00022729"/>
    </source>
</evidence>
<gene>
    <name evidence="11" type="ORF">PV328_010934</name>
</gene>
<evidence type="ECO:0000256" key="6">
    <source>
        <dbReference type="ARBA" id="ARBA00023157"/>
    </source>
</evidence>